<evidence type="ECO:0000313" key="9">
    <source>
        <dbReference type="EMBL" id="CRZ02297.1"/>
    </source>
</evidence>
<dbReference type="InterPro" id="IPR000408">
    <property type="entry name" value="Reg_chr_condens"/>
</dbReference>
<dbReference type="InterPro" id="IPR011993">
    <property type="entry name" value="PH-like_dom_sf"/>
</dbReference>
<dbReference type="SUPFAM" id="SSF57903">
    <property type="entry name" value="FYVE/PHD zinc finger"/>
    <property type="match status" value="1"/>
</dbReference>
<protein>
    <recommendedName>
        <fullName evidence="8">FYVE-type domain-containing protein</fullName>
    </recommendedName>
</protein>
<dbReference type="PROSITE" id="PS50012">
    <property type="entry name" value="RCC1_3"/>
    <property type="match status" value="6"/>
</dbReference>
<keyword evidence="4" id="KW-0862">Zinc</keyword>
<dbReference type="Gene3D" id="2.130.10.30">
    <property type="entry name" value="Regulator of chromosome condensation 1/beta-lactamase-inhibitor protein II"/>
    <property type="match status" value="2"/>
</dbReference>
<proteinExistence type="predicted"/>
<dbReference type="InterPro" id="IPR058923">
    <property type="entry name" value="RCC1-like_dom"/>
</dbReference>
<dbReference type="InterPro" id="IPR017455">
    <property type="entry name" value="Znf_FYVE-rel"/>
</dbReference>
<dbReference type="PANTHER" id="PTHR22870:SF445">
    <property type="match status" value="1"/>
</dbReference>
<dbReference type="InterPro" id="IPR009091">
    <property type="entry name" value="RCC1/BLIP-II"/>
</dbReference>
<dbReference type="SUPFAM" id="SSF50985">
    <property type="entry name" value="RCC1/BLIP-II"/>
    <property type="match status" value="2"/>
</dbReference>
<feature type="domain" description="FYVE-type" evidence="8">
    <location>
        <begin position="596"/>
        <end position="656"/>
    </location>
</feature>
<organism evidence="9">
    <name type="scientific">Spongospora subterranea</name>
    <dbReference type="NCBI Taxonomy" id="70186"/>
    <lineage>
        <taxon>Eukaryota</taxon>
        <taxon>Sar</taxon>
        <taxon>Rhizaria</taxon>
        <taxon>Endomyxa</taxon>
        <taxon>Phytomyxea</taxon>
        <taxon>Plasmodiophorida</taxon>
        <taxon>Plasmodiophoridae</taxon>
        <taxon>Spongospora</taxon>
    </lineage>
</organism>
<name>A0A0H5QL21_9EUKA</name>
<reference evidence="9" key="1">
    <citation type="submission" date="2015-04" db="EMBL/GenBank/DDBJ databases">
        <title>The genome sequence of the plant pathogenic Rhizarian Plasmodiophora brassicae reveals insights in its biotrophic life cycle and the origin of chitin synthesis.</title>
        <authorList>
            <person name="Schwelm A."/>
            <person name="Fogelqvist J."/>
            <person name="Knaust A."/>
            <person name="Julke S."/>
            <person name="Lilja T."/>
            <person name="Dhandapani V."/>
            <person name="Bonilla-Rosso G."/>
            <person name="Karlsson M."/>
            <person name="Shevchenko A."/>
            <person name="Choi S.R."/>
            <person name="Kim H.G."/>
            <person name="Park J.Y."/>
            <person name="Lim Y.P."/>
            <person name="Ludwig-Muller J."/>
            <person name="Dixelius C."/>
        </authorList>
    </citation>
    <scope>NUCLEOTIDE SEQUENCE</scope>
    <source>
        <tissue evidence="9">Potato root galls</tissue>
    </source>
</reference>
<evidence type="ECO:0000256" key="6">
    <source>
        <dbReference type="PROSITE-ProRule" id="PRU00235"/>
    </source>
</evidence>
<dbReference type="InterPro" id="IPR000306">
    <property type="entry name" value="Znf_FYVE"/>
</dbReference>
<feature type="region of interest" description="Disordered" evidence="7">
    <location>
        <begin position="106"/>
        <end position="133"/>
    </location>
</feature>
<dbReference type="AlphaFoldDB" id="A0A0H5QL21"/>
<dbReference type="Gene3D" id="2.30.29.30">
    <property type="entry name" value="Pleckstrin-homology domain (PH domain)/Phosphotyrosine-binding domain (PTB)"/>
    <property type="match status" value="1"/>
</dbReference>
<sequence length="657" mass="71501">VFLIWVSAAVLVMSAPLLDDNDLIQALMALQTPIPMLHYGKSNKPKFHKFHLSNDFQHLHWITPKNESQVLISDIISTQFGQKENKNIRDRRPDLDHLSFSVNYVPSTPAPTPSRSSFRSSTSPIRTSISVRGGSTSNRGLFETLDLVCKDENEFNMWRTVIEGLHQKTIPKSILQRAHELISTKSPSIISSRNANNPDDVSQVYSWGSGDWGATAHGDLKSRMKPEIVKGAVGKGVTGLACGWAHSVFLMESGEVWTSGNRVGTGLPVDTCTLMQITLPQKIEIVQIACGSYHNLARTSTCRVFSWGANHRGQLGLGDLADRNTPTVIDTAAEVVNLACGSSSSAFIDSTGAIWTFGQGDLGFTGHGHDRDLTMPLALPDFGPSNPALMISGGHCHMMASTSQAIYSWGWNVNGQLGHGQPNDIWVPKEIDTFAALLRANNVQQGSGEESSSSQCGIAIVDISCGSAHSAAILHHRQSDQYELYTWGANSAGQCGHPHNLGNSNIFKPTRVNFPLNGSSMVAVDCGAFHLALLTYPRGLWFTGSNTFGQIGVDTLPNDCSYDLRQSKLFPKTGISQVACAATFSCILVNESWIDDQHCTACMSCKLQFTRFRRRHHCRCCGGIFCATCSSNRSAILRKGLATPVRVCGACFNKLTR</sequence>
<dbReference type="Pfam" id="PF00415">
    <property type="entry name" value="RCC1"/>
    <property type="match status" value="1"/>
</dbReference>
<dbReference type="EMBL" id="HACM01001855">
    <property type="protein sequence ID" value="CRZ02297.1"/>
    <property type="molecule type" value="Transcribed_RNA"/>
</dbReference>
<evidence type="ECO:0000259" key="8">
    <source>
        <dbReference type="PROSITE" id="PS50178"/>
    </source>
</evidence>
<dbReference type="InterPro" id="IPR051210">
    <property type="entry name" value="Ub_ligase/GEF_domain"/>
</dbReference>
<feature type="compositionally biased region" description="Low complexity" evidence="7">
    <location>
        <begin position="113"/>
        <end position="132"/>
    </location>
</feature>
<feature type="repeat" description="RCC1" evidence="6">
    <location>
        <begin position="202"/>
        <end position="253"/>
    </location>
</feature>
<feature type="repeat" description="RCC1" evidence="6">
    <location>
        <begin position="254"/>
        <end position="301"/>
    </location>
</feature>
<evidence type="ECO:0000256" key="7">
    <source>
        <dbReference type="SAM" id="MobiDB-lite"/>
    </source>
</evidence>
<feature type="non-terminal residue" evidence="9">
    <location>
        <position position="1"/>
    </location>
</feature>
<dbReference type="Pfam" id="PF01363">
    <property type="entry name" value="FYVE"/>
    <property type="match status" value="1"/>
</dbReference>
<keyword evidence="2" id="KW-0677">Repeat</keyword>
<dbReference type="InterPro" id="IPR013083">
    <property type="entry name" value="Znf_RING/FYVE/PHD"/>
</dbReference>
<evidence type="ECO:0000256" key="3">
    <source>
        <dbReference type="ARBA" id="ARBA00022771"/>
    </source>
</evidence>
<evidence type="ECO:0000256" key="5">
    <source>
        <dbReference type="PROSITE-ProRule" id="PRU00091"/>
    </source>
</evidence>
<dbReference type="PRINTS" id="PR00633">
    <property type="entry name" value="RCCNDNSATION"/>
</dbReference>
<dbReference type="PANTHER" id="PTHR22870">
    <property type="entry name" value="REGULATOR OF CHROMOSOME CONDENSATION"/>
    <property type="match status" value="1"/>
</dbReference>
<dbReference type="Pfam" id="PF25390">
    <property type="entry name" value="WD40_RLD"/>
    <property type="match status" value="1"/>
</dbReference>
<feature type="repeat" description="RCC1" evidence="6">
    <location>
        <begin position="352"/>
        <end position="404"/>
    </location>
</feature>
<evidence type="ECO:0000256" key="1">
    <source>
        <dbReference type="ARBA" id="ARBA00022723"/>
    </source>
</evidence>
<evidence type="ECO:0000256" key="2">
    <source>
        <dbReference type="ARBA" id="ARBA00022737"/>
    </source>
</evidence>
<accession>A0A0H5QL21</accession>
<dbReference type="GO" id="GO:0008270">
    <property type="term" value="F:zinc ion binding"/>
    <property type="evidence" value="ECO:0007669"/>
    <property type="project" value="UniProtKB-KW"/>
</dbReference>
<dbReference type="InterPro" id="IPR011011">
    <property type="entry name" value="Znf_FYVE_PHD"/>
</dbReference>
<feature type="repeat" description="RCC1" evidence="6">
    <location>
        <begin position="404"/>
        <end position="476"/>
    </location>
</feature>
<dbReference type="SUPFAM" id="SSF50729">
    <property type="entry name" value="PH domain-like"/>
    <property type="match status" value="1"/>
</dbReference>
<evidence type="ECO:0000256" key="4">
    <source>
        <dbReference type="ARBA" id="ARBA00022833"/>
    </source>
</evidence>
<dbReference type="Gene3D" id="3.30.40.10">
    <property type="entry name" value="Zinc/RING finger domain, C3HC4 (zinc finger)"/>
    <property type="match status" value="1"/>
</dbReference>
<dbReference type="PROSITE" id="PS50178">
    <property type="entry name" value="ZF_FYVE"/>
    <property type="match status" value="1"/>
</dbReference>
<keyword evidence="3 5" id="KW-0863">Zinc-finger</keyword>
<feature type="repeat" description="RCC1" evidence="6">
    <location>
        <begin position="482"/>
        <end position="537"/>
    </location>
</feature>
<keyword evidence="1" id="KW-0479">Metal-binding</keyword>
<feature type="repeat" description="RCC1" evidence="6">
    <location>
        <begin position="302"/>
        <end position="351"/>
    </location>
</feature>
<dbReference type="SMART" id="SM00064">
    <property type="entry name" value="FYVE"/>
    <property type="match status" value="1"/>
</dbReference>